<feature type="compositionally biased region" description="Polar residues" evidence="2">
    <location>
        <begin position="133"/>
        <end position="149"/>
    </location>
</feature>
<dbReference type="Pfam" id="PF13202">
    <property type="entry name" value="EF-hand_5"/>
    <property type="match status" value="1"/>
</dbReference>
<evidence type="ECO:0000259" key="3">
    <source>
        <dbReference type="PROSITE" id="PS50222"/>
    </source>
</evidence>
<dbReference type="PROSITE" id="PS00018">
    <property type="entry name" value="EF_HAND_1"/>
    <property type="match status" value="1"/>
</dbReference>
<dbReference type="AlphaFoldDB" id="A0A061S7G9"/>
<reference evidence="4" key="1">
    <citation type="submission" date="2014-05" db="EMBL/GenBank/DDBJ databases">
        <title>The transcriptome of the halophilic microalga Tetraselmis sp. GSL018 isolated from the Great Salt Lake, Utah.</title>
        <authorList>
            <person name="Jinkerson R.E."/>
            <person name="D'Adamo S."/>
            <person name="Posewitz M.C."/>
        </authorList>
    </citation>
    <scope>NUCLEOTIDE SEQUENCE</scope>
    <source>
        <strain evidence="4">GSL018</strain>
    </source>
</reference>
<evidence type="ECO:0000256" key="2">
    <source>
        <dbReference type="SAM" id="MobiDB-lite"/>
    </source>
</evidence>
<feature type="domain" description="EF-hand" evidence="3">
    <location>
        <begin position="411"/>
        <end position="446"/>
    </location>
</feature>
<sequence length="491" mass="55001">MLKLQDRGIEYGLALLSRGSAGDWKRISEEQKTNLACQIFNFADKAGDGVVEKFDLYRCLVHGPVSVGHAVVEALLENLDLNGDGLVSEEEWCTSLENYVSCLLKDEETSRLASPQGKSCARPPTGPREKTSLLRTGTRSTATGVSSSEDPARRELQTYLPGCAKKYLPSSTRNLPVSGLKSEAEFRSCAQSQSTRSLERVGHFSRRSQRSVSDSACEPYFDRCPLEPERGLMRAKQQLPVTPMARRLSQVAISESGSGSMPGIRPFTPSKQSQRSIVSKPARKTAHFVTGHAGLNNRANHDAFKARLIRKKSLKTLLDIFKGINISENGKITRREFENYLRWRSPGLIPHARSIYHACSVRAQPGKSADVDDLLDFPTLLRILYPGATAEDINELLAMTEKRERPVQWDEKVREAKDLFNMYNIKRSGWLTKSEFTDGMMLIGMSDEDIDFHLNELFPPGTRPKPVNFADFFAWYTGHPLPPKFASESKW</sequence>
<organism evidence="4">
    <name type="scientific">Tetraselmis sp. GSL018</name>
    <dbReference type="NCBI Taxonomy" id="582737"/>
    <lineage>
        <taxon>Eukaryota</taxon>
        <taxon>Viridiplantae</taxon>
        <taxon>Chlorophyta</taxon>
        <taxon>core chlorophytes</taxon>
        <taxon>Chlorodendrophyceae</taxon>
        <taxon>Chlorodendrales</taxon>
        <taxon>Chlorodendraceae</taxon>
        <taxon>Tetraselmis</taxon>
    </lineage>
</organism>
<feature type="region of interest" description="Disordered" evidence="2">
    <location>
        <begin position="253"/>
        <end position="276"/>
    </location>
</feature>
<name>A0A061S7G9_9CHLO</name>
<dbReference type="PROSITE" id="PS50222">
    <property type="entry name" value="EF_HAND_2"/>
    <property type="match status" value="2"/>
</dbReference>
<keyword evidence="1" id="KW-0106">Calcium</keyword>
<accession>A0A061S7G9</accession>
<dbReference type="EMBL" id="GBEZ01006562">
    <property type="protein sequence ID" value="JAC78845.1"/>
    <property type="molecule type" value="Transcribed_RNA"/>
</dbReference>
<gene>
    <name evidence="4" type="ORF">TSPGSL018_14168</name>
</gene>
<dbReference type="InterPro" id="IPR002048">
    <property type="entry name" value="EF_hand_dom"/>
</dbReference>
<dbReference type="InterPro" id="IPR011992">
    <property type="entry name" value="EF-hand-dom_pair"/>
</dbReference>
<feature type="region of interest" description="Disordered" evidence="2">
    <location>
        <begin position="113"/>
        <end position="152"/>
    </location>
</feature>
<dbReference type="Gene3D" id="1.10.238.10">
    <property type="entry name" value="EF-hand"/>
    <property type="match status" value="2"/>
</dbReference>
<dbReference type="InterPro" id="IPR018247">
    <property type="entry name" value="EF_Hand_1_Ca_BS"/>
</dbReference>
<feature type="domain" description="EF-hand" evidence="3">
    <location>
        <begin position="67"/>
        <end position="102"/>
    </location>
</feature>
<protein>
    <recommendedName>
        <fullName evidence="3">EF-hand domain-containing protein</fullName>
    </recommendedName>
</protein>
<evidence type="ECO:0000256" key="1">
    <source>
        <dbReference type="ARBA" id="ARBA00022837"/>
    </source>
</evidence>
<proteinExistence type="predicted"/>
<dbReference type="SUPFAM" id="SSF47473">
    <property type="entry name" value="EF-hand"/>
    <property type="match status" value="1"/>
</dbReference>
<dbReference type="GO" id="GO:0005509">
    <property type="term" value="F:calcium ion binding"/>
    <property type="evidence" value="ECO:0007669"/>
    <property type="project" value="InterPro"/>
</dbReference>
<evidence type="ECO:0000313" key="4">
    <source>
        <dbReference type="EMBL" id="JAC78845.1"/>
    </source>
</evidence>